<proteinExistence type="predicted"/>
<feature type="signal peptide" evidence="2">
    <location>
        <begin position="1"/>
        <end position="34"/>
    </location>
</feature>
<gene>
    <name evidence="3" type="ORF">P8609_02745</name>
</gene>
<feature type="chain" id="PRO_5045842601" evidence="2">
    <location>
        <begin position="35"/>
        <end position="445"/>
    </location>
</feature>
<accession>A0ABU1C9M0</accession>
<reference evidence="3 4" key="1">
    <citation type="submission" date="2023-04" db="EMBL/GenBank/DDBJ databases">
        <title>Lysobacter sp. strain UC isolated from soil sample.</title>
        <authorList>
            <person name="Choksket S."/>
            <person name="Harshvardhan F."/>
            <person name="Rana R."/>
            <person name="Patil P.B."/>
            <person name="Korpole S."/>
        </authorList>
    </citation>
    <scope>NUCLEOTIDE SEQUENCE [LARGE SCALE GENOMIC DNA]</scope>
    <source>
        <strain evidence="3 4">UC</strain>
    </source>
</reference>
<dbReference type="RefSeq" id="WP_309261055.1">
    <property type="nucleotide sequence ID" value="NZ_JARUHG010000001.1"/>
</dbReference>
<dbReference type="SUPFAM" id="SSF48452">
    <property type="entry name" value="TPR-like"/>
    <property type="match status" value="1"/>
</dbReference>
<dbReference type="InterPro" id="IPR019734">
    <property type="entry name" value="TPR_rpt"/>
</dbReference>
<evidence type="ECO:0000256" key="2">
    <source>
        <dbReference type="SAM" id="SignalP"/>
    </source>
</evidence>
<feature type="repeat" description="TPR" evidence="1">
    <location>
        <begin position="102"/>
        <end position="135"/>
    </location>
</feature>
<dbReference type="Pfam" id="PF13432">
    <property type="entry name" value="TPR_16"/>
    <property type="match status" value="1"/>
</dbReference>
<dbReference type="SUPFAM" id="SSF56935">
    <property type="entry name" value="Porins"/>
    <property type="match status" value="1"/>
</dbReference>
<dbReference type="Gene3D" id="1.25.40.10">
    <property type="entry name" value="Tetratricopeptide repeat domain"/>
    <property type="match status" value="1"/>
</dbReference>
<dbReference type="PROSITE" id="PS50005">
    <property type="entry name" value="TPR"/>
    <property type="match status" value="2"/>
</dbReference>
<keyword evidence="4" id="KW-1185">Reference proteome</keyword>
<protein>
    <submittedName>
        <fullName evidence="3">Tetratricopeptide repeat protein</fullName>
    </submittedName>
</protein>
<dbReference type="EMBL" id="JARUHG010000001">
    <property type="protein sequence ID" value="MDR0181888.1"/>
    <property type="molecule type" value="Genomic_DNA"/>
</dbReference>
<dbReference type="SMART" id="SM00028">
    <property type="entry name" value="TPR"/>
    <property type="match status" value="2"/>
</dbReference>
<evidence type="ECO:0000313" key="4">
    <source>
        <dbReference type="Proteomes" id="UP001233535"/>
    </source>
</evidence>
<organism evidence="3 4">
    <name type="scientific">Lysobacter arvi</name>
    <dbReference type="NCBI Taxonomy" id="3038776"/>
    <lineage>
        <taxon>Bacteria</taxon>
        <taxon>Pseudomonadati</taxon>
        <taxon>Pseudomonadota</taxon>
        <taxon>Gammaproteobacteria</taxon>
        <taxon>Lysobacterales</taxon>
        <taxon>Lysobacteraceae</taxon>
        <taxon>Lysobacter</taxon>
    </lineage>
</organism>
<keyword evidence="1" id="KW-0802">TPR repeat</keyword>
<feature type="repeat" description="TPR" evidence="1">
    <location>
        <begin position="68"/>
        <end position="101"/>
    </location>
</feature>
<dbReference type="InterPro" id="IPR011990">
    <property type="entry name" value="TPR-like_helical_dom_sf"/>
</dbReference>
<name>A0ABU1C9M0_9GAMM</name>
<evidence type="ECO:0000256" key="1">
    <source>
        <dbReference type="PROSITE-ProRule" id="PRU00339"/>
    </source>
</evidence>
<sequence>MQGPSASTGTSQRHLVLLCCGMWGALLVATPAHAQADLSEARRLIDLHLPAQALDLLVPLEPARTHDAAFLYLLGRAALDAGDAERARSALERSIALDPDRPEAHLALGRVYHALGEHANAVNQFELAIRFENLPPDLLTQSAIYDEAAREALEEGKRTAVFGYAVTGIGRYRVNSTRGTNTYGGGDRRETFYNLRAGGGVSHALGNDTALDATVDYRHREYDAGSRDDRDLRWSAAASHGFGDSRISGGLRGRVSYRGDGDYRNDVAGFVDYTHNLDVESQWTAGLSVQRRRYPAGPLRDRSRTTTLGSVGWSHSFNEGAATFGVTAHAGRNTATSRPDGDSDVFGATANLDWTFSDSLDAFVFLWWERDDFSADDVRFHPDERDDAATFSREDNLYEGGAGLVWSFAQGWSLRPELVYIRDQSNVVALNYSSTEVWLNVRTDF</sequence>
<keyword evidence="2" id="KW-0732">Signal</keyword>
<comment type="caution">
    <text evidence="3">The sequence shown here is derived from an EMBL/GenBank/DDBJ whole genome shotgun (WGS) entry which is preliminary data.</text>
</comment>
<dbReference type="Proteomes" id="UP001233535">
    <property type="component" value="Unassembled WGS sequence"/>
</dbReference>
<evidence type="ECO:0000313" key="3">
    <source>
        <dbReference type="EMBL" id="MDR0181888.1"/>
    </source>
</evidence>